<dbReference type="AlphaFoldDB" id="Q6ZKM6"/>
<evidence type="ECO:0000313" key="1">
    <source>
        <dbReference type="EMBL" id="BAD08806.1"/>
    </source>
</evidence>
<name>Q6ZKM6_ORYSJ</name>
<reference evidence="2" key="2">
    <citation type="journal article" date="2008" name="Nucleic Acids Res.">
        <title>The rice annotation project database (RAP-DB): 2008 update.</title>
        <authorList>
            <consortium name="The rice annotation project (RAP)"/>
        </authorList>
    </citation>
    <scope>GENOME REANNOTATION</scope>
    <source>
        <strain evidence="2">cv. Nipponbare</strain>
    </source>
</reference>
<gene>
    <name evidence="1" type="primary">OJ1118_A06.8</name>
</gene>
<proteinExistence type="predicted"/>
<dbReference type="Proteomes" id="UP000000763">
    <property type="component" value="Chromosome 8"/>
</dbReference>
<reference evidence="2" key="1">
    <citation type="journal article" date="2005" name="Nature">
        <title>The map-based sequence of the rice genome.</title>
        <authorList>
            <consortium name="International rice genome sequencing project (IRGSP)"/>
            <person name="Matsumoto T."/>
            <person name="Wu J."/>
            <person name="Kanamori H."/>
            <person name="Katayose Y."/>
            <person name="Fujisawa M."/>
            <person name="Namiki N."/>
            <person name="Mizuno H."/>
            <person name="Yamamoto K."/>
            <person name="Antonio B.A."/>
            <person name="Baba T."/>
            <person name="Sakata K."/>
            <person name="Nagamura Y."/>
            <person name="Aoki H."/>
            <person name="Arikawa K."/>
            <person name="Arita K."/>
            <person name="Bito T."/>
            <person name="Chiden Y."/>
            <person name="Fujitsuka N."/>
            <person name="Fukunaka R."/>
            <person name="Hamada M."/>
            <person name="Harada C."/>
            <person name="Hayashi A."/>
            <person name="Hijishita S."/>
            <person name="Honda M."/>
            <person name="Hosokawa S."/>
            <person name="Ichikawa Y."/>
            <person name="Idonuma A."/>
            <person name="Iijima M."/>
            <person name="Ikeda M."/>
            <person name="Ikeno M."/>
            <person name="Ito K."/>
            <person name="Ito S."/>
            <person name="Ito T."/>
            <person name="Ito Y."/>
            <person name="Ito Y."/>
            <person name="Iwabuchi A."/>
            <person name="Kamiya K."/>
            <person name="Karasawa W."/>
            <person name="Kurita K."/>
            <person name="Katagiri S."/>
            <person name="Kikuta A."/>
            <person name="Kobayashi H."/>
            <person name="Kobayashi N."/>
            <person name="Machita K."/>
            <person name="Maehara T."/>
            <person name="Masukawa M."/>
            <person name="Mizubayashi T."/>
            <person name="Mukai Y."/>
            <person name="Nagasaki H."/>
            <person name="Nagata Y."/>
            <person name="Naito S."/>
            <person name="Nakashima M."/>
            <person name="Nakama Y."/>
            <person name="Nakamichi Y."/>
            <person name="Nakamura M."/>
            <person name="Meguro A."/>
            <person name="Negishi M."/>
            <person name="Ohta I."/>
            <person name="Ohta T."/>
            <person name="Okamoto M."/>
            <person name="Ono N."/>
            <person name="Saji S."/>
            <person name="Sakaguchi M."/>
            <person name="Sakai K."/>
            <person name="Shibata M."/>
            <person name="Shimokawa T."/>
            <person name="Song J."/>
            <person name="Takazaki Y."/>
            <person name="Terasawa K."/>
            <person name="Tsugane M."/>
            <person name="Tsuji K."/>
            <person name="Ueda S."/>
            <person name="Waki K."/>
            <person name="Yamagata H."/>
            <person name="Yamamoto M."/>
            <person name="Yamamoto S."/>
            <person name="Yamane H."/>
            <person name="Yoshiki S."/>
            <person name="Yoshihara R."/>
            <person name="Yukawa K."/>
            <person name="Zhong H."/>
            <person name="Yano M."/>
            <person name="Yuan Q."/>
            <person name="Ouyang S."/>
            <person name="Liu J."/>
            <person name="Jones K.M."/>
            <person name="Gansberger K."/>
            <person name="Moffat K."/>
            <person name="Hill J."/>
            <person name="Bera J."/>
            <person name="Fadrosh D."/>
            <person name="Jin S."/>
            <person name="Johri S."/>
            <person name="Kim M."/>
            <person name="Overton L."/>
            <person name="Reardon M."/>
            <person name="Tsitrin T."/>
            <person name="Vuong H."/>
            <person name="Weaver B."/>
            <person name="Ciecko A."/>
            <person name="Tallon L."/>
            <person name="Jackson J."/>
            <person name="Pai G."/>
            <person name="Aken S.V."/>
            <person name="Utterback T."/>
            <person name="Reidmuller S."/>
            <person name="Feldblyum T."/>
            <person name="Hsiao J."/>
            <person name="Zismann V."/>
            <person name="Iobst S."/>
            <person name="de Vazeille A.R."/>
            <person name="Buell C.R."/>
            <person name="Ying K."/>
            <person name="Li Y."/>
            <person name="Lu T."/>
            <person name="Huang Y."/>
            <person name="Zhao Q."/>
            <person name="Feng Q."/>
            <person name="Zhang L."/>
            <person name="Zhu J."/>
            <person name="Weng Q."/>
            <person name="Mu J."/>
            <person name="Lu Y."/>
            <person name="Fan D."/>
            <person name="Liu Y."/>
            <person name="Guan J."/>
            <person name="Zhang Y."/>
            <person name="Yu S."/>
            <person name="Liu X."/>
            <person name="Zhang Y."/>
            <person name="Hong G."/>
            <person name="Han B."/>
            <person name="Choisne N."/>
            <person name="Demange N."/>
            <person name="Orjeda G."/>
            <person name="Samain S."/>
            <person name="Cattolico L."/>
            <person name="Pelletier E."/>
            <person name="Couloux A."/>
            <person name="Segurens B."/>
            <person name="Wincker P."/>
            <person name="D'Hont A."/>
            <person name="Scarpelli C."/>
            <person name="Weissenbach J."/>
            <person name="Salanoubat M."/>
            <person name="Quetier F."/>
            <person name="Yu Y."/>
            <person name="Kim H.R."/>
            <person name="Rambo T."/>
            <person name="Currie J."/>
            <person name="Collura K."/>
            <person name="Luo M."/>
            <person name="Yang T."/>
            <person name="Ammiraju J.S.S."/>
            <person name="Engler F."/>
            <person name="Soderlund C."/>
            <person name="Wing R.A."/>
            <person name="Palmer L.E."/>
            <person name="de la Bastide M."/>
            <person name="Spiegel L."/>
            <person name="Nascimento L."/>
            <person name="Zutavern T."/>
            <person name="O'Shaughnessy A."/>
            <person name="Dike S."/>
            <person name="Dedhia N."/>
            <person name="Preston R."/>
            <person name="Balija V."/>
            <person name="McCombie W.R."/>
            <person name="Chow T."/>
            <person name="Chen H."/>
            <person name="Chung M."/>
            <person name="Chen C."/>
            <person name="Shaw J."/>
            <person name="Wu H."/>
            <person name="Hsiao K."/>
            <person name="Chao Y."/>
            <person name="Chu M."/>
            <person name="Cheng C."/>
            <person name="Hour A."/>
            <person name="Lee P."/>
            <person name="Lin S."/>
            <person name="Lin Y."/>
            <person name="Liou J."/>
            <person name="Liu S."/>
            <person name="Hsing Y."/>
            <person name="Raghuvanshi S."/>
            <person name="Mohanty A."/>
            <person name="Bharti A.K."/>
            <person name="Gaur A."/>
            <person name="Gupta V."/>
            <person name="Kumar D."/>
            <person name="Ravi V."/>
            <person name="Vij S."/>
            <person name="Kapur A."/>
            <person name="Khurana P."/>
            <person name="Khurana P."/>
            <person name="Khurana J.P."/>
            <person name="Tyagi A.K."/>
            <person name="Gaikwad K."/>
            <person name="Singh A."/>
            <person name="Dalal V."/>
            <person name="Srivastava S."/>
            <person name="Dixit A."/>
            <person name="Pal A.K."/>
            <person name="Ghazi I.A."/>
            <person name="Yadav M."/>
            <person name="Pandit A."/>
            <person name="Bhargava A."/>
            <person name="Sureshbabu K."/>
            <person name="Batra K."/>
            <person name="Sharma T.R."/>
            <person name="Mohapatra T."/>
            <person name="Singh N.K."/>
            <person name="Messing J."/>
            <person name="Nelson A.B."/>
            <person name="Fuks G."/>
            <person name="Kavchok S."/>
            <person name="Keizer G."/>
            <person name="Linton E."/>
            <person name="Llaca V."/>
            <person name="Song R."/>
            <person name="Tanyolac B."/>
            <person name="Young S."/>
            <person name="Ho-Il K."/>
            <person name="Hahn J.H."/>
            <person name="Sangsakoo G."/>
            <person name="Vanavichit A."/>
            <person name="de Mattos Luiz.A.T."/>
            <person name="Zimmer P.D."/>
            <person name="Malone G."/>
            <person name="Dellagostin O."/>
            <person name="de Oliveira A.C."/>
            <person name="Bevan M."/>
            <person name="Bancroft I."/>
            <person name="Minx P."/>
            <person name="Cordum H."/>
            <person name="Wilson R."/>
            <person name="Cheng Z."/>
            <person name="Jin W."/>
            <person name="Jiang J."/>
            <person name="Leong S.A."/>
            <person name="Iwama H."/>
            <person name="Gojobori T."/>
            <person name="Itoh T."/>
            <person name="Niimura Y."/>
            <person name="Fujii Y."/>
            <person name="Habara T."/>
            <person name="Sakai H."/>
            <person name="Sato Y."/>
            <person name="Wilson G."/>
            <person name="Kumar K."/>
            <person name="McCouch S."/>
            <person name="Juretic N."/>
            <person name="Hoen D."/>
            <person name="Wright S."/>
            <person name="Bruskiewich R."/>
            <person name="Bureau T."/>
            <person name="Miyao A."/>
            <person name="Hirochika H."/>
            <person name="Nishikawa T."/>
            <person name="Kadowaki K."/>
            <person name="Sugiura M."/>
            <person name="Burr B."/>
            <person name="Sasaki T."/>
        </authorList>
    </citation>
    <scope>NUCLEOTIDE SEQUENCE [LARGE SCALE GENOMIC DNA]</scope>
    <source>
        <strain evidence="2">cv. Nipponbare</strain>
    </source>
</reference>
<dbReference type="EMBL" id="AP003873">
    <property type="protein sequence ID" value="BAD08806.1"/>
    <property type="molecule type" value="Genomic_DNA"/>
</dbReference>
<evidence type="ECO:0000313" key="2">
    <source>
        <dbReference type="Proteomes" id="UP000000763"/>
    </source>
</evidence>
<sequence length="73" mass="8654">MQSLQELFFLPVKELEDILRWILKDALAQHVFNKKELEGKFHQEFKIWIHASSRLETISIAKKDGKVSDRCEL</sequence>
<organism evidence="1 2">
    <name type="scientific">Oryza sativa subsp. japonica</name>
    <name type="common">Rice</name>
    <dbReference type="NCBI Taxonomy" id="39947"/>
    <lineage>
        <taxon>Eukaryota</taxon>
        <taxon>Viridiplantae</taxon>
        <taxon>Streptophyta</taxon>
        <taxon>Embryophyta</taxon>
        <taxon>Tracheophyta</taxon>
        <taxon>Spermatophyta</taxon>
        <taxon>Magnoliopsida</taxon>
        <taxon>Liliopsida</taxon>
        <taxon>Poales</taxon>
        <taxon>Poaceae</taxon>
        <taxon>BOP clade</taxon>
        <taxon>Oryzoideae</taxon>
        <taxon>Oryzeae</taxon>
        <taxon>Oryzinae</taxon>
        <taxon>Oryza</taxon>
        <taxon>Oryza sativa</taxon>
    </lineage>
</organism>
<protein>
    <submittedName>
        <fullName evidence="1">Uncharacterized protein</fullName>
    </submittedName>
</protein>
<accession>Q6ZKM6</accession>